<keyword evidence="9" id="KW-1185">Reference proteome</keyword>
<gene>
    <name evidence="8" type="ORF">N7456_012992</name>
</gene>
<comment type="caution">
    <text evidence="8">The sequence shown here is derived from an EMBL/GenBank/DDBJ whole genome shotgun (WGS) entry which is preliminary data.</text>
</comment>
<accession>A0A9W9JW19</accession>
<feature type="region of interest" description="Disordered" evidence="5">
    <location>
        <begin position="294"/>
        <end position="314"/>
    </location>
</feature>
<evidence type="ECO:0000259" key="7">
    <source>
        <dbReference type="Pfam" id="PF04116"/>
    </source>
</evidence>
<evidence type="ECO:0000256" key="5">
    <source>
        <dbReference type="SAM" id="MobiDB-lite"/>
    </source>
</evidence>
<feature type="transmembrane region" description="Helical" evidence="6">
    <location>
        <begin position="68"/>
        <end position="94"/>
    </location>
</feature>
<evidence type="ECO:0000256" key="4">
    <source>
        <dbReference type="ARBA" id="ARBA00023136"/>
    </source>
</evidence>
<keyword evidence="4 6" id="KW-0472">Membrane</keyword>
<dbReference type="InterPro" id="IPR050307">
    <property type="entry name" value="Sterol_Desaturase_Related"/>
</dbReference>
<name>A0A9W9JW19_9EURO</name>
<feature type="transmembrane region" description="Helical" evidence="6">
    <location>
        <begin position="221"/>
        <end position="244"/>
    </location>
</feature>
<evidence type="ECO:0000313" key="9">
    <source>
        <dbReference type="Proteomes" id="UP001149165"/>
    </source>
</evidence>
<dbReference type="GO" id="GO:0008610">
    <property type="term" value="P:lipid biosynthetic process"/>
    <property type="evidence" value="ECO:0007669"/>
    <property type="project" value="InterPro"/>
</dbReference>
<proteinExistence type="predicted"/>
<keyword evidence="3 6" id="KW-1133">Transmembrane helix</keyword>
<feature type="transmembrane region" description="Helical" evidence="6">
    <location>
        <begin position="151"/>
        <end position="173"/>
    </location>
</feature>
<dbReference type="PANTHER" id="PTHR11863">
    <property type="entry name" value="STEROL DESATURASE"/>
    <property type="match status" value="1"/>
</dbReference>
<evidence type="ECO:0000256" key="6">
    <source>
        <dbReference type="SAM" id="Phobius"/>
    </source>
</evidence>
<dbReference type="GO" id="GO:0005506">
    <property type="term" value="F:iron ion binding"/>
    <property type="evidence" value="ECO:0007669"/>
    <property type="project" value="InterPro"/>
</dbReference>
<reference evidence="8" key="1">
    <citation type="submission" date="2022-11" db="EMBL/GenBank/DDBJ databases">
        <authorList>
            <person name="Petersen C."/>
        </authorList>
    </citation>
    <scope>NUCLEOTIDE SEQUENCE</scope>
    <source>
        <strain evidence="8">IBT 30069</strain>
    </source>
</reference>
<dbReference type="AlphaFoldDB" id="A0A9W9JW19"/>
<sequence length="314" mass="36676">MDVILDILDTFVFDKCYASLLPDPTFANTTAFELSPPVNQHVSLYYPLQASQWAYASVWKRDNILRQFVSFFFIALIFAWALYLLGSLILYHTIFDKRMMSHPRFLQNQISQEIMQGVTSIPVISLLTAPFFVAEIRGFSKLYDFSSQSPFWGYSLLQYPLFILFTDSGIYWIHRGLHHPLVYRWCHKPHHKWVVPTPFASYAFHPLDGWAQSLPYHVFPLIFPLQKCAYLGLFMFVTLWTVLIHDAEYLSTSKFINGAACHTMHHLYFNYNYGQYITLWDRLGGTYRTPEEDAFKKKQNAEEEAKASAVKKDN</sequence>
<dbReference type="Proteomes" id="UP001149165">
    <property type="component" value="Unassembled WGS sequence"/>
</dbReference>
<keyword evidence="2 6" id="KW-0812">Transmembrane</keyword>
<dbReference type="Pfam" id="PF04116">
    <property type="entry name" value="FA_hydroxylase"/>
    <property type="match status" value="1"/>
</dbReference>
<feature type="domain" description="Fatty acid hydroxylase" evidence="7">
    <location>
        <begin position="161"/>
        <end position="286"/>
    </location>
</feature>
<dbReference type="GO" id="GO:0016020">
    <property type="term" value="C:membrane"/>
    <property type="evidence" value="ECO:0007669"/>
    <property type="project" value="UniProtKB-SubCell"/>
</dbReference>
<reference evidence="8" key="2">
    <citation type="journal article" date="2023" name="IMA Fungus">
        <title>Comparative genomic study of the Penicillium genus elucidates a diverse pangenome and 15 lateral gene transfer events.</title>
        <authorList>
            <person name="Petersen C."/>
            <person name="Sorensen T."/>
            <person name="Nielsen M.R."/>
            <person name="Sondergaard T.E."/>
            <person name="Sorensen J.L."/>
            <person name="Fitzpatrick D.A."/>
            <person name="Frisvad J.C."/>
            <person name="Nielsen K.L."/>
        </authorList>
    </citation>
    <scope>NUCLEOTIDE SEQUENCE</scope>
    <source>
        <strain evidence="8">IBT 30069</strain>
    </source>
</reference>
<evidence type="ECO:0000256" key="3">
    <source>
        <dbReference type="ARBA" id="ARBA00022989"/>
    </source>
</evidence>
<comment type="subcellular location">
    <subcellularLocation>
        <location evidence="1">Membrane</location>
    </subcellularLocation>
</comment>
<dbReference type="GO" id="GO:0016491">
    <property type="term" value="F:oxidoreductase activity"/>
    <property type="evidence" value="ECO:0007669"/>
    <property type="project" value="InterPro"/>
</dbReference>
<protein>
    <recommendedName>
        <fullName evidence="7">Fatty acid hydroxylase domain-containing protein</fullName>
    </recommendedName>
</protein>
<evidence type="ECO:0000256" key="2">
    <source>
        <dbReference type="ARBA" id="ARBA00022692"/>
    </source>
</evidence>
<organism evidence="8 9">
    <name type="scientific">Penicillium angulare</name>
    <dbReference type="NCBI Taxonomy" id="116970"/>
    <lineage>
        <taxon>Eukaryota</taxon>
        <taxon>Fungi</taxon>
        <taxon>Dikarya</taxon>
        <taxon>Ascomycota</taxon>
        <taxon>Pezizomycotina</taxon>
        <taxon>Eurotiomycetes</taxon>
        <taxon>Eurotiomycetidae</taxon>
        <taxon>Eurotiales</taxon>
        <taxon>Aspergillaceae</taxon>
        <taxon>Penicillium</taxon>
    </lineage>
</organism>
<dbReference type="EMBL" id="JAPQKH010000008">
    <property type="protein sequence ID" value="KAJ5083565.1"/>
    <property type="molecule type" value="Genomic_DNA"/>
</dbReference>
<feature type="transmembrane region" description="Helical" evidence="6">
    <location>
        <begin position="114"/>
        <end position="139"/>
    </location>
</feature>
<evidence type="ECO:0000256" key="1">
    <source>
        <dbReference type="ARBA" id="ARBA00004370"/>
    </source>
</evidence>
<dbReference type="OrthoDB" id="6354873at2759"/>
<evidence type="ECO:0000313" key="8">
    <source>
        <dbReference type="EMBL" id="KAJ5083565.1"/>
    </source>
</evidence>
<dbReference type="InterPro" id="IPR006694">
    <property type="entry name" value="Fatty_acid_hydroxylase"/>
</dbReference>